<dbReference type="SUPFAM" id="SSF55785">
    <property type="entry name" value="PYP-like sensor domain (PAS domain)"/>
    <property type="match status" value="1"/>
</dbReference>
<feature type="transmembrane region" description="Helical" evidence="14">
    <location>
        <begin position="12"/>
        <end position="38"/>
    </location>
</feature>
<keyword evidence="8" id="KW-0547">Nucleotide-binding</keyword>
<dbReference type="CDD" id="cd00130">
    <property type="entry name" value="PAS"/>
    <property type="match status" value="1"/>
</dbReference>
<dbReference type="InterPro" id="IPR004358">
    <property type="entry name" value="Sig_transdc_His_kin-like_C"/>
</dbReference>
<evidence type="ECO:0000256" key="12">
    <source>
        <dbReference type="ARBA" id="ARBA00023012"/>
    </source>
</evidence>
<dbReference type="RefSeq" id="WP_265383161.1">
    <property type="nucleotide sequence ID" value="NZ_CP110615.1"/>
</dbReference>
<dbReference type="Gene3D" id="3.30.565.10">
    <property type="entry name" value="Histidine kinase-like ATPase, C-terminal domain"/>
    <property type="match status" value="1"/>
</dbReference>
<keyword evidence="11 14" id="KW-1133">Transmembrane helix</keyword>
<dbReference type="InterPro" id="IPR003594">
    <property type="entry name" value="HATPase_dom"/>
</dbReference>
<evidence type="ECO:0000256" key="13">
    <source>
        <dbReference type="ARBA" id="ARBA00023136"/>
    </source>
</evidence>
<dbReference type="PANTHER" id="PTHR43547:SF10">
    <property type="entry name" value="SENSOR HISTIDINE KINASE DCUS"/>
    <property type="match status" value="1"/>
</dbReference>
<feature type="domain" description="Histidine kinase" evidence="15">
    <location>
        <begin position="305"/>
        <end position="527"/>
    </location>
</feature>
<dbReference type="EMBL" id="CP110615">
    <property type="protein sequence ID" value="UZJ25055.1"/>
    <property type="molecule type" value="Genomic_DNA"/>
</dbReference>
<keyword evidence="9 16" id="KW-0418">Kinase</keyword>
<keyword evidence="6" id="KW-0808">Transferase</keyword>
<dbReference type="PRINTS" id="PR00344">
    <property type="entry name" value="BCTRLSENSOR"/>
</dbReference>
<sequence length="530" mass="55499">MAERRRGQGRGSLARQLFVLQLVVLAVVVLAGAGLALLDARRDGQDSARDQVLGIAESLAAAPSTRTALAASDPAAQLQPVAEAVRRTSGVDFVVVMAPHRTRYSHPNPDLLGLPFEGTITPALAGQVFTEEYPGTLGPSIRAVTPVQNADGAVVGLVAVGITQEALGRQLVGQLPVFAVVVAVALAVATAGSLLLSRRLRRQTLGLRPDELRHTYVHHEAVLHAVGEGLVVVDPDHRVSLVNDEARRLLDLHEPDVRVDEMPDSLRELVRSGAEVTDELHLTGARVLLVSQVPATWEGRPLGTVLTLRDHTELQGVLGELDSVRGFAESLRSQAHESANRLHTVITMVELGRTDEAVAFATAELELSQHLVDRLVAAVGEPALAALLLGKVSQAAERGVALTVSEDTAVAADTGLDPRELVTLVGNLLDNACDAAVGATSAVDGEPWVEVSVRTEDGALVVTVADSGPGMSAAALTVATERGRSTKSGHAGLGLALVAQLVARHHGSVRAENSEVSVVTAVLPLGVRSR</sequence>
<comment type="catalytic activity">
    <reaction evidence="1">
        <text>ATP + protein L-histidine = ADP + protein N-phospho-L-histidine.</text>
        <dbReference type="EC" id="2.7.13.3"/>
    </reaction>
</comment>
<evidence type="ECO:0000256" key="2">
    <source>
        <dbReference type="ARBA" id="ARBA00004651"/>
    </source>
</evidence>
<dbReference type="InterPro" id="IPR029151">
    <property type="entry name" value="Sensor-like_sf"/>
</dbReference>
<evidence type="ECO:0000256" key="8">
    <source>
        <dbReference type="ARBA" id="ARBA00022741"/>
    </source>
</evidence>
<organism evidence="16 17">
    <name type="scientific">Rhodococcus antarcticus</name>
    <dbReference type="NCBI Taxonomy" id="2987751"/>
    <lineage>
        <taxon>Bacteria</taxon>
        <taxon>Bacillati</taxon>
        <taxon>Actinomycetota</taxon>
        <taxon>Actinomycetes</taxon>
        <taxon>Mycobacteriales</taxon>
        <taxon>Nocardiaceae</taxon>
        <taxon>Rhodococcus</taxon>
    </lineage>
</organism>
<keyword evidence="7 14" id="KW-0812">Transmembrane</keyword>
<evidence type="ECO:0000256" key="11">
    <source>
        <dbReference type="ARBA" id="ARBA00022989"/>
    </source>
</evidence>
<evidence type="ECO:0000256" key="3">
    <source>
        <dbReference type="ARBA" id="ARBA00012438"/>
    </source>
</evidence>
<dbReference type="GO" id="GO:0016301">
    <property type="term" value="F:kinase activity"/>
    <property type="evidence" value="ECO:0007669"/>
    <property type="project" value="UniProtKB-KW"/>
</dbReference>
<evidence type="ECO:0000259" key="15">
    <source>
        <dbReference type="PROSITE" id="PS50109"/>
    </source>
</evidence>
<name>A0ABY6P093_9NOCA</name>
<keyword evidence="17" id="KW-1185">Reference proteome</keyword>
<dbReference type="InterPro" id="IPR035965">
    <property type="entry name" value="PAS-like_dom_sf"/>
</dbReference>
<keyword evidence="12" id="KW-0902">Two-component regulatory system</keyword>
<dbReference type="SUPFAM" id="SSF103190">
    <property type="entry name" value="Sensory domain-like"/>
    <property type="match status" value="1"/>
</dbReference>
<protein>
    <recommendedName>
        <fullName evidence="3">histidine kinase</fullName>
        <ecNumber evidence="3">2.7.13.3</ecNumber>
    </recommendedName>
</protein>
<dbReference type="Pfam" id="PF02518">
    <property type="entry name" value="HATPase_c"/>
    <property type="match status" value="1"/>
</dbReference>
<accession>A0ABY6P093</accession>
<evidence type="ECO:0000256" key="10">
    <source>
        <dbReference type="ARBA" id="ARBA00022840"/>
    </source>
</evidence>
<keyword evidence="13 14" id="KW-0472">Membrane</keyword>
<keyword evidence="4" id="KW-1003">Cell membrane</keyword>
<dbReference type="InterPro" id="IPR033463">
    <property type="entry name" value="sCache_3"/>
</dbReference>
<evidence type="ECO:0000256" key="14">
    <source>
        <dbReference type="SAM" id="Phobius"/>
    </source>
</evidence>
<proteinExistence type="predicted"/>
<dbReference type="InterPro" id="IPR000014">
    <property type="entry name" value="PAS"/>
</dbReference>
<reference evidence="16" key="1">
    <citation type="submission" date="2022-10" db="EMBL/GenBank/DDBJ databases">
        <title>Rhodococcus sp.75.</title>
        <authorList>
            <person name="Sun M."/>
        </authorList>
    </citation>
    <scope>NUCLEOTIDE SEQUENCE</scope>
    <source>
        <strain evidence="16">75</strain>
    </source>
</reference>
<dbReference type="InterPro" id="IPR005467">
    <property type="entry name" value="His_kinase_dom"/>
</dbReference>
<comment type="subcellular location">
    <subcellularLocation>
        <location evidence="2">Cell membrane</location>
        <topology evidence="2">Multi-pass membrane protein</topology>
    </subcellularLocation>
</comment>
<gene>
    <name evidence="16" type="ORF">RHODO2019_00640</name>
</gene>
<evidence type="ECO:0000256" key="1">
    <source>
        <dbReference type="ARBA" id="ARBA00000085"/>
    </source>
</evidence>
<dbReference type="Pfam" id="PF17203">
    <property type="entry name" value="sCache_3_2"/>
    <property type="match status" value="1"/>
</dbReference>
<dbReference type="SUPFAM" id="SSF55874">
    <property type="entry name" value="ATPase domain of HSP90 chaperone/DNA topoisomerase II/histidine kinase"/>
    <property type="match status" value="1"/>
</dbReference>
<dbReference type="InterPro" id="IPR036890">
    <property type="entry name" value="HATPase_C_sf"/>
</dbReference>
<dbReference type="SMART" id="SM00387">
    <property type="entry name" value="HATPase_c"/>
    <property type="match status" value="1"/>
</dbReference>
<dbReference type="Gene3D" id="3.30.450.20">
    <property type="entry name" value="PAS domain"/>
    <property type="match status" value="2"/>
</dbReference>
<dbReference type="PANTHER" id="PTHR43547">
    <property type="entry name" value="TWO-COMPONENT HISTIDINE KINASE"/>
    <property type="match status" value="1"/>
</dbReference>
<dbReference type="EC" id="2.7.13.3" evidence="3"/>
<feature type="transmembrane region" description="Helical" evidence="14">
    <location>
        <begin position="175"/>
        <end position="196"/>
    </location>
</feature>
<evidence type="ECO:0000256" key="4">
    <source>
        <dbReference type="ARBA" id="ARBA00022475"/>
    </source>
</evidence>
<evidence type="ECO:0000256" key="9">
    <source>
        <dbReference type="ARBA" id="ARBA00022777"/>
    </source>
</evidence>
<evidence type="ECO:0000256" key="5">
    <source>
        <dbReference type="ARBA" id="ARBA00022553"/>
    </source>
</evidence>
<evidence type="ECO:0000313" key="16">
    <source>
        <dbReference type="EMBL" id="UZJ25055.1"/>
    </source>
</evidence>
<evidence type="ECO:0000313" key="17">
    <source>
        <dbReference type="Proteomes" id="UP001164965"/>
    </source>
</evidence>
<evidence type="ECO:0000256" key="6">
    <source>
        <dbReference type="ARBA" id="ARBA00022679"/>
    </source>
</evidence>
<dbReference type="PROSITE" id="PS50109">
    <property type="entry name" value="HIS_KIN"/>
    <property type="match status" value="1"/>
</dbReference>
<evidence type="ECO:0000256" key="7">
    <source>
        <dbReference type="ARBA" id="ARBA00022692"/>
    </source>
</evidence>
<dbReference type="Proteomes" id="UP001164965">
    <property type="component" value="Chromosome"/>
</dbReference>
<keyword evidence="10" id="KW-0067">ATP-binding</keyword>
<keyword evidence="5" id="KW-0597">Phosphoprotein</keyword>